<evidence type="ECO:0000256" key="5">
    <source>
        <dbReference type="ARBA" id="ARBA00023136"/>
    </source>
</evidence>
<keyword evidence="5 6" id="KW-0472">Membrane</keyword>
<evidence type="ECO:0000256" key="1">
    <source>
        <dbReference type="ARBA" id="ARBA00004651"/>
    </source>
</evidence>
<reference evidence="8" key="1">
    <citation type="submission" date="2022-10" db="EMBL/GenBank/DDBJ databases">
        <title>Description of microaerobic benzene degrading bacteria.</title>
        <authorList>
            <person name="Bedics A."/>
            <person name="Tancsics A."/>
            <person name="Banerjee S."/>
        </authorList>
    </citation>
    <scope>NUCLEOTIDE SEQUENCE</scope>
    <source>
        <strain evidence="8">D2M1</strain>
    </source>
</reference>
<keyword evidence="9" id="KW-1185">Reference proteome</keyword>
<feature type="transmembrane region" description="Helical" evidence="6">
    <location>
        <begin position="200"/>
        <end position="223"/>
    </location>
</feature>
<accession>A0ABT5RVF3</accession>
<dbReference type="Gene3D" id="3.40.1710.10">
    <property type="entry name" value="abc type-2 transporter like domain"/>
    <property type="match status" value="1"/>
</dbReference>
<protein>
    <submittedName>
        <fullName evidence="8">ABC transporter permease</fullName>
    </submittedName>
</protein>
<evidence type="ECO:0000256" key="6">
    <source>
        <dbReference type="SAM" id="Phobius"/>
    </source>
</evidence>
<name>A0ABT5RVF3_9BURK</name>
<dbReference type="InterPro" id="IPR051449">
    <property type="entry name" value="ABC-2_transporter_component"/>
</dbReference>
<dbReference type="EMBL" id="JAPCKI010000004">
    <property type="protein sequence ID" value="MDD2177680.1"/>
    <property type="molecule type" value="Genomic_DNA"/>
</dbReference>
<feature type="domain" description="ABC-2 type transporter transmembrane" evidence="7">
    <location>
        <begin position="33"/>
        <end position="380"/>
    </location>
</feature>
<keyword evidence="4 6" id="KW-1133">Transmembrane helix</keyword>
<evidence type="ECO:0000313" key="8">
    <source>
        <dbReference type="EMBL" id="MDD2177680.1"/>
    </source>
</evidence>
<evidence type="ECO:0000259" key="7">
    <source>
        <dbReference type="Pfam" id="PF12698"/>
    </source>
</evidence>
<sequence length="394" mass="42775">MNTTMKPMPVVTPPPQGLLRAWLQALATVLRDKGVLLLLIGAPVLYGFFYPWFYTDEVLTRVPVAVVDRDHTSLSRQITRLADADPRIEVRMVTASEREAQEALWRGEIEGYALIPQNLKRSVVRGESAVVSIEANGAYALLNKAVQYGFAEAVGTVSAGVEIRKLQASGQSAPQARASRAPVQLQMVALFNPTEGYGSFVVPAVALLILQQTLLMGAAMLTGTWVESGQHRATTTTTTWLGRLLALCTLGWASGLFYFGWIFVLHDYPRGGNPLGALALLACYIPAIAALGALLGLWMGNRERALQVLLWTTLPIAFVAGFSWPVEALPQPLQWLRWLLPSTSGVQASLRLNQLGAPLSAALPYLCVLVALGVLFMLALLCTARHRCVVAKSF</sequence>
<feature type="transmembrane region" description="Helical" evidence="6">
    <location>
        <begin position="244"/>
        <end position="264"/>
    </location>
</feature>
<dbReference type="Pfam" id="PF12698">
    <property type="entry name" value="ABC2_membrane_3"/>
    <property type="match status" value="1"/>
</dbReference>
<keyword evidence="2" id="KW-1003">Cell membrane</keyword>
<comment type="subcellular location">
    <subcellularLocation>
        <location evidence="1">Cell membrane</location>
        <topology evidence="1">Multi-pass membrane protein</topology>
    </subcellularLocation>
</comment>
<dbReference type="InterPro" id="IPR013525">
    <property type="entry name" value="ABC2_TM"/>
</dbReference>
<dbReference type="RefSeq" id="WP_274109592.1">
    <property type="nucleotide sequence ID" value="NZ_JAPCKI010000004.1"/>
</dbReference>
<dbReference type="PANTHER" id="PTHR30294">
    <property type="entry name" value="MEMBRANE COMPONENT OF ABC TRANSPORTER YHHJ-RELATED"/>
    <property type="match status" value="1"/>
</dbReference>
<feature type="transmembrane region" description="Helical" evidence="6">
    <location>
        <begin position="362"/>
        <end position="384"/>
    </location>
</feature>
<dbReference type="PANTHER" id="PTHR30294:SF46">
    <property type="entry name" value="ABC TRANSPORTER PERMEASE"/>
    <property type="match status" value="1"/>
</dbReference>
<evidence type="ECO:0000256" key="2">
    <source>
        <dbReference type="ARBA" id="ARBA00022475"/>
    </source>
</evidence>
<organism evidence="8 9">
    <name type="scientific">Acidovorax benzenivorans</name>
    <dbReference type="NCBI Taxonomy" id="2987520"/>
    <lineage>
        <taxon>Bacteria</taxon>
        <taxon>Pseudomonadati</taxon>
        <taxon>Pseudomonadota</taxon>
        <taxon>Betaproteobacteria</taxon>
        <taxon>Burkholderiales</taxon>
        <taxon>Comamonadaceae</taxon>
        <taxon>Acidovorax</taxon>
    </lineage>
</organism>
<keyword evidence="3 6" id="KW-0812">Transmembrane</keyword>
<feature type="transmembrane region" description="Helical" evidence="6">
    <location>
        <begin position="34"/>
        <end position="53"/>
    </location>
</feature>
<evidence type="ECO:0000313" key="9">
    <source>
        <dbReference type="Proteomes" id="UP001148932"/>
    </source>
</evidence>
<comment type="caution">
    <text evidence="8">The sequence shown here is derived from an EMBL/GenBank/DDBJ whole genome shotgun (WGS) entry which is preliminary data.</text>
</comment>
<evidence type="ECO:0000256" key="3">
    <source>
        <dbReference type="ARBA" id="ARBA00022692"/>
    </source>
</evidence>
<feature type="transmembrane region" description="Helical" evidence="6">
    <location>
        <begin position="305"/>
        <end position="326"/>
    </location>
</feature>
<dbReference type="Proteomes" id="UP001148932">
    <property type="component" value="Unassembled WGS sequence"/>
</dbReference>
<proteinExistence type="predicted"/>
<gene>
    <name evidence="8" type="ORF">OIN59_09555</name>
</gene>
<feature type="transmembrane region" description="Helical" evidence="6">
    <location>
        <begin position="276"/>
        <end position="298"/>
    </location>
</feature>
<evidence type="ECO:0000256" key="4">
    <source>
        <dbReference type="ARBA" id="ARBA00022989"/>
    </source>
</evidence>